<dbReference type="InParanoid" id="K1PJK0"/>
<accession>K1PJK0</accession>
<dbReference type="HOGENOM" id="CLU_2361759_0_0_1"/>
<gene>
    <name evidence="1" type="ORF">CGI_10003247</name>
</gene>
<reference evidence="1" key="1">
    <citation type="journal article" date="2012" name="Nature">
        <title>The oyster genome reveals stress adaptation and complexity of shell formation.</title>
        <authorList>
            <person name="Zhang G."/>
            <person name="Fang X."/>
            <person name="Guo X."/>
            <person name="Li L."/>
            <person name="Luo R."/>
            <person name="Xu F."/>
            <person name="Yang P."/>
            <person name="Zhang L."/>
            <person name="Wang X."/>
            <person name="Qi H."/>
            <person name="Xiong Z."/>
            <person name="Que H."/>
            <person name="Xie Y."/>
            <person name="Holland P.W."/>
            <person name="Paps J."/>
            <person name="Zhu Y."/>
            <person name="Wu F."/>
            <person name="Chen Y."/>
            <person name="Wang J."/>
            <person name="Peng C."/>
            <person name="Meng J."/>
            <person name="Yang L."/>
            <person name="Liu J."/>
            <person name="Wen B."/>
            <person name="Zhang N."/>
            <person name="Huang Z."/>
            <person name="Zhu Q."/>
            <person name="Feng Y."/>
            <person name="Mount A."/>
            <person name="Hedgecock D."/>
            <person name="Xu Z."/>
            <person name="Liu Y."/>
            <person name="Domazet-Loso T."/>
            <person name="Du Y."/>
            <person name="Sun X."/>
            <person name="Zhang S."/>
            <person name="Liu B."/>
            <person name="Cheng P."/>
            <person name="Jiang X."/>
            <person name="Li J."/>
            <person name="Fan D."/>
            <person name="Wang W."/>
            <person name="Fu W."/>
            <person name="Wang T."/>
            <person name="Wang B."/>
            <person name="Zhang J."/>
            <person name="Peng Z."/>
            <person name="Li Y."/>
            <person name="Li N."/>
            <person name="Wang J."/>
            <person name="Chen M."/>
            <person name="He Y."/>
            <person name="Tan F."/>
            <person name="Song X."/>
            <person name="Zheng Q."/>
            <person name="Huang R."/>
            <person name="Yang H."/>
            <person name="Du X."/>
            <person name="Chen L."/>
            <person name="Yang M."/>
            <person name="Gaffney P.M."/>
            <person name="Wang S."/>
            <person name="Luo L."/>
            <person name="She Z."/>
            <person name="Ming Y."/>
            <person name="Huang W."/>
            <person name="Zhang S."/>
            <person name="Huang B."/>
            <person name="Zhang Y."/>
            <person name="Qu T."/>
            <person name="Ni P."/>
            <person name="Miao G."/>
            <person name="Wang J."/>
            <person name="Wang Q."/>
            <person name="Steinberg C.E."/>
            <person name="Wang H."/>
            <person name="Li N."/>
            <person name="Qian L."/>
            <person name="Zhang G."/>
            <person name="Li Y."/>
            <person name="Yang H."/>
            <person name="Liu X."/>
            <person name="Wang J."/>
            <person name="Yin Y."/>
            <person name="Wang J."/>
        </authorList>
    </citation>
    <scope>NUCLEOTIDE SEQUENCE [LARGE SCALE GENOMIC DNA]</scope>
    <source>
        <strain evidence="1">05x7-T-G4-1.051#20</strain>
    </source>
</reference>
<evidence type="ECO:0000313" key="1">
    <source>
        <dbReference type="EMBL" id="EKC21828.1"/>
    </source>
</evidence>
<name>K1PJK0_MAGGI</name>
<dbReference type="EMBL" id="JH816562">
    <property type="protein sequence ID" value="EKC21828.1"/>
    <property type="molecule type" value="Genomic_DNA"/>
</dbReference>
<sequence>MYKIKPYPEQGGVLLFLSLGIIFVKDSWVILSRFSGKIPDFLIGKSRKQIQIYFRGRFPYSSFSLQSVLIDKRLQMKHFSSLCIILIFAGSGAQWR</sequence>
<dbReference type="AlphaFoldDB" id="K1PJK0"/>
<organism evidence="1">
    <name type="scientific">Magallana gigas</name>
    <name type="common">Pacific oyster</name>
    <name type="synonym">Crassostrea gigas</name>
    <dbReference type="NCBI Taxonomy" id="29159"/>
    <lineage>
        <taxon>Eukaryota</taxon>
        <taxon>Metazoa</taxon>
        <taxon>Spiralia</taxon>
        <taxon>Lophotrochozoa</taxon>
        <taxon>Mollusca</taxon>
        <taxon>Bivalvia</taxon>
        <taxon>Autobranchia</taxon>
        <taxon>Pteriomorphia</taxon>
        <taxon>Ostreida</taxon>
        <taxon>Ostreoidea</taxon>
        <taxon>Ostreidae</taxon>
        <taxon>Magallana</taxon>
    </lineage>
</organism>
<protein>
    <submittedName>
        <fullName evidence="1">Uncharacterized protein</fullName>
    </submittedName>
</protein>
<proteinExistence type="predicted"/>